<reference evidence="1 2" key="1">
    <citation type="submission" date="2024-09" db="EMBL/GenBank/DDBJ databases">
        <authorList>
            <person name="Sun Q."/>
            <person name="Mori K."/>
        </authorList>
    </citation>
    <scope>NUCLEOTIDE SEQUENCE [LARGE SCALE GENOMIC DNA]</scope>
    <source>
        <strain evidence="1 2">JCM 4362</strain>
    </source>
</reference>
<dbReference type="EMBL" id="JBHMCR010000016">
    <property type="protein sequence ID" value="MFB9523164.1"/>
    <property type="molecule type" value="Genomic_DNA"/>
</dbReference>
<organism evidence="1 2">
    <name type="scientific">Streptomyces cremeus</name>
    <dbReference type="NCBI Taxonomy" id="66881"/>
    <lineage>
        <taxon>Bacteria</taxon>
        <taxon>Bacillati</taxon>
        <taxon>Actinomycetota</taxon>
        <taxon>Actinomycetes</taxon>
        <taxon>Kitasatosporales</taxon>
        <taxon>Streptomycetaceae</taxon>
        <taxon>Streptomyces</taxon>
    </lineage>
</organism>
<sequence>MHWPGLVVIRPDTQLLFAVEVELTPKTPAALRQILRGCLQARRKVIHLCTGAVVRQLVGHQTPGGWKDGIAQQVRLLPLGPPTGDGATLLHVQEFHLRDPGVRAQLERHTARHRVSTYTVR</sequence>
<dbReference type="RefSeq" id="WP_345219823.1">
    <property type="nucleotide sequence ID" value="NZ_BAAAXE010000002.1"/>
</dbReference>
<keyword evidence="2" id="KW-1185">Reference proteome</keyword>
<evidence type="ECO:0000313" key="2">
    <source>
        <dbReference type="Proteomes" id="UP001589718"/>
    </source>
</evidence>
<protein>
    <submittedName>
        <fullName evidence="1">Uncharacterized protein</fullName>
    </submittedName>
</protein>
<comment type="caution">
    <text evidence="1">The sequence shown here is derived from an EMBL/GenBank/DDBJ whole genome shotgun (WGS) entry which is preliminary data.</text>
</comment>
<dbReference type="Proteomes" id="UP001589718">
    <property type="component" value="Unassembled WGS sequence"/>
</dbReference>
<proteinExistence type="predicted"/>
<accession>A0ABV5PJ87</accession>
<evidence type="ECO:0000313" key="1">
    <source>
        <dbReference type="EMBL" id="MFB9523164.1"/>
    </source>
</evidence>
<name>A0ABV5PJ87_STRCM</name>
<gene>
    <name evidence="1" type="ORF">ACFFTU_24795</name>
</gene>